<protein>
    <submittedName>
        <fullName evidence="1">Uncharacterized protein</fullName>
    </submittedName>
</protein>
<reference evidence="1 2" key="1">
    <citation type="journal article" date="2019" name="Sci. Rep.">
        <title>Comparative genomics of chytrid fungi reveal insights into the obligate biotrophic and pathogenic lifestyle of Synchytrium endobioticum.</title>
        <authorList>
            <person name="van de Vossenberg B.T.L.H."/>
            <person name="Warris S."/>
            <person name="Nguyen H.D.T."/>
            <person name="van Gent-Pelzer M.P.E."/>
            <person name="Joly D.L."/>
            <person name="van de Geest H.C."/>
            <person name="Bonants P.J.M."/>
            <person name="Smith D.S."/>
            <person name="Levesque C.A."/>
            <person name="van der Lee T.A.J."/>
        </authorList>
    </citation>
    <scope>NUCLEOTIDE SEQUENCE [LARGE SCALE GENOMIC DNA]</scope>
    <source>
        <strain evidence="1 2">MB42</strain>
    </source>
</reference>
<gene>
    <name evidence="1" type="ORF">SeMB42_g07190</name>
</gene>
<proteinExistence type="predicted"/>
<dbReference type="VEuPathDB" id="FungiDB:SeMB42_g07190"/>
<dbReference type="AlphaFoldDB" id="A0A507CBK5"/>
<accession>A0A507CBK5</accession>
<name>A0A507CBK5_9FUNG</name>
<sequence>MQGIFRGRVDIIVVDESGLMSGDLTMQFDCQSYYHTLDTSEIKCTWPSIVRSSVDVAFREITPVRVLLDFTTTYLMWPSLDGGLVTIRQKPTTVTSNTTRRVEISGRIGDEGITGGTSWSTDGRHARQYYQVKDMHRATND</sequence>
<comment type="caution">
    <text evidence="1">The sequence shown here is derived from an EMBL/GenBank/DDBJ whole genome shotgun (WGS) entry which is preliminary data.</text>
</comment>
<organism evidence="1 2">
    <name type="scientific">Synchytrium endobioticum</name>
    <dbReference type="NCBI Taxonomy" id="286115"/>
    <lineage>
        <taxon>Eukaryota</taxon>
        <taxon>Fungi</taxon>
        <taxon>Fungi incertae sedis</taxon>
        <taxon>Chytridiomycota</taxon>
        <taxon>Chytridiomycota incertae sedis</taxon>
        <taxon>Chytridiomycetes</taxon>
        <taxon>Synchytriales</taxon>
        <taxon>Synchytriaceae</taxon>
        <taxon>Synchytrium</taxon>
    </lineage>
</organism>
<evidence type="ECO:0000313" key="2">
    <source>
        <dbReference type="Proteomes" id="UP000317494"/>
    </source>
</evidence>
<evidence type="ECO:0000313" key="1">
    <source>
        <dbReference type="EMBL" id="TPX35386.1"/>
    </source>
</evidence>
<dbReference type="EMBL" id="QEAN01000474">
    <property type="protein sequence ID" value="TPX35386.1"/>
    <property type="molecule type" value="Genomic_DNA"/>
</dbReference>
<keyword evidence="2" id="KW-1185">Reference proteome</keyword>
<dbReference type="Proteomes" id="UP000317494">
    <property type="component" value="Unassembled WGS sequence"/>
</dbReference>